<evidence type="ECO:0000313" key="1">
    <source>
        <dbReference type="EMBL" id="QJA94944.1"/>
    </source>
</evidence>
<organism evidence="1">
    <name type="scientific">viral metagenome</name>
    <dbReference type="NCBI Taxonomy" id="1070528"/>
    <lineage>
        <taxon>unclassified sequences</taxon>
        <taxon>metagenomes</taxon>
        <taxon>organismal metagenomes</taxon>
    </lineage>
</organism>
<dbReference type="EMBL" id="MT143274">
    <property type="protein sequence ID" value="QJA94944.1"/>
    <property type="molecule type" value="Genomic_DNA"/>
</dbReference>
<protein>
    <submittedName>
        <fullName evidence="1">Uncharacterized protein</fullName>
    </submittedName>
</protein>
<name>A0A6M3LNG3_9ZZZZ</name>
<sequence>MEPKENNLNCKFCKLLEELFNSTDKSGKNYYLITELFVLFHSSDICKKYDRLTLTSDNIGKLIDDFGNACLKAGKSNSGFCFYITSKRDIERMEEIKEALLRGITINNLSIIEKMKKM</sequence>
<reference evidence="1" key="1">
    <citation type="submission" date="2020-03" db="EMBL/GenBank/DDBJ databases">
        <title>The deep terrestrial virosphere.</title>
        <authorList>
            <person name="Holmfeldt K."/>
            <person name="Nilsson E."/>
            <person name="Simone D."/>
            <person name="Lopez-Fernandez M."/>
            <person name="Wu X."/>
            <person name="de Brujin I."/>
            <person name="Lundin D."/>
            <person name="Andersson A."/>
            <person name="Bertilsson S."/>
            <person name="Dopson M."/>
        </authorList>
    </citation>
    <scope>NUCLEOTIDE SEQUENCE</scope>
    <source>
        <strain evidence="1">MM415B03695</strain>
    </source>
</reference>
<proteinExistence type="predicted"/>
<dbReference type="AlphaFoldDB" id="A0A6M3LNG3"/>
<gene>
    <name evidence="1" type="ORF">MM415B03695_0001</name>
</gene>
<accession>A0A6M3LNG3</accession>